<comment type="caution">
    <text evidence="2">The sequence shown here is derived from an EMBL/GenBank/DDBJ whole genome shotgun (WGS) entry which is preliminary data.</text>
</comment>
<dbReference type="Pfam" id="PF00583">
    <property type="entry name" value="Acetyltransf_1"/>
    <property type="match status" value="1"/>
</dbReference>
<dbReference type="Proteomes" id="UP001500213">
    <property type="component" value="Unassembled WGS sequence"/>
</dbReference>
<evidence type="ECO:0000313" key="2">
    <source>
        <dbReference type="EMBL" id="GAA4190400.1"/>
    </source>
</evidence>
<dbReference type="SUPFAM" id="SSF55729">
    <property type="entry name" value="Acyl-CoA N-acyltransferases (Nat)"/>
    <property type="match status" value="1"/>
</dbReference>
<organism evidence="2 3">
    <name type="scientific">Gryllotalpicola kribbensis</name>
    <dbReference type="NCBI Taxonomy" id="993084"/>
    <lineage>
        <taxon>Bacteria</taxon>
        <taxon>Bacillati</taxon>
        <taxon>Actinomycetota</taxon>
        <taxon>Actinomycetes</taxon>
        <taxon>Micrococcales</taxon>
        <taxon>Microbacteriaceae</taxon>
        <taxon>Gryllotalpicola</taxon>
    </lineage>
</organism>
<accession>A0ABP8AUL0</accession>
<feature type="domain" description="N-acetyltransferase" evidence="1">
    <location>
        <begin position="192"/>
        <end position="344"/>
    </location>
</feature>
<reference evidence="3" key="1">
    <citation type="journal article" date="2019" name="Int. J. Syst. Evol. Microbiol.">
        <title>The Global Catalogue of Microorganisms (GCM) 10K type strain sequencing project: providing services to taxonomists for standard genome sequencing and annotation.</title>
        <authorList>
            <consortium name="The Broad Institute Genomics Platform"/>
            <consortium name="The Broad Institute Genome Sequencing Center for Infectious Disease"/>
            <person name="Wu L."/>
            <person name="Ma J."/>
        </authorList>
    </citation>
    <scope>NUCLEOTIDE SEQUENCE [LARGE SCALE GENOMIC DNA]</scope>
    <source>
        <strain evidence="3">JCM 17593</strain>
    </source>
</reference>
<dbReference type="CDD" id="cd04301">
    <property type="entry name" value="NAT_SF"/>
    <property type="match status" value="1"/>
</dbReference>
<dbReference type="PROSITE" id="PS51186">
    <property type="entry name" value="GNAT"/>
    <property type="match status" value="2"/>
</dbReference>
<proteinExistence type="predicted"/>
<evidence type="ECO:0000313" key="3">
    <source>
        <dbReference type="Proteomes" id="UP001500213"/>
    </source>
</evidence>
<dbReference type="InterPro" id="IPR050276">
    <property type="entry name" value="MshD_Acetyltransferase"/>
</dbReference>
<gene>
    <name evidence="2" type="ORF">GCM10022288_19670</name>
</gene>
<keyword evidence="3" id="KW-1185">Reference proteome</keyword>
<evidence type="ECO:0000259" key="1">
    <source>
        <dbReference type="PROSITE" id="PS51186"/>
    </source>
</evidence>
<protein>
    <submittedName>
        <fullName evidence="2">GNAT family N-acetyltransferase</fullName>
    </submittedName>
</protein>
<dbReference type="Gene3D" id="3.40.630.30">
    <property type="match status" value="1"/>
</dbReference>
<dbReference type="RefSeq" id="WP_344776375.1">
    <property type="nucleotide sequence ID" value="NZ_BAABBX010000015.1"/>
</dbReference>
<dbReference type="PANTHER" id="PTHR43617">
    <property type="entry name" value="L-AMINO ACID N-ACETYLTRANSFERASE"/>
    <property type="match status" value="1"/>
</dbReference>
<feature type="domain" description="N-acetyltransferase" evidence="1">
    <location>
        <begin position="26"/>
        <end position="184"/>
    </location>
</feature>
<name>A0ABP8AUL0_9MICO</name>
<dbReference type="InterPro" id="IPR000182">
    <property type="entry name" value="GNAT_dom"/>
</dbReference>
<dbReference type="EMBL" id="BAABBX010000015">
    <property type="protein sequence ID" value="GAA4190400.1"/>
    <property type="molecule type" value="Genomic_DNA"/>
</dbReference>
<sequence>MAELSPLHERVDAPQRLALPIHPDIAAWRPLTPDDLDELTALQQAADAVDHPSWTTPREDLLEELTHSYIDLAHDSLAGLSADGRIVAWGLNVMPPGAETVVRVFLHGTTHPEVRGAGVGRQLLQWQRGRAQQMLKSCDLPLRGWILQYLSASNVAGIRLAELLGFHAARYFATLTRDLSQPLPVVPAPPGVAIVPWSDELSADVLAAKNEAFRDHWGSQPTSGEQWAKIAGGEFFRPELSFIALADDEHTVAGLVVTSVLEHDWPHQGYTSSYVGLVGVRRAWRGRGIAPALLARTLEATVAAGLERVVLDVDTENPSGAVDLYTSLGFVPDDSREVAMLLAY</sequence>
<dbReference type="InterPro" id="IPR016181">
    <property type="entry name" value="Acyl_CoA_acyltransferase"/>
</dbReference>